<dbReference type="Proteomes" id="UP000198394">
    <property type="component" value="Unassembled WGS sequence"/>
</dbReference>
<reference evidence="2 3" key="1">
    <citation type="submission" date="2017-04" db="EMBL/GenBank/DDBJ databases">
        <title>The genome sequence of Parageobacillus galactosidasius DSM 18751.</title>
        <authorList>
            <person name="Ramaloko W.T."/>
            <person name="Koen N."/>
            <person name="Polliack S."/>
            <person name="Aliyu H."/>
            <person name="Lebre P."/>
            <person name="Mohr T."/>
            <person name="Oswald F."/>
            <person name="Zwick M."/>
            <person name="Neumann A."/>
            <person name="Syldatk C."/>
            <person name="Cowan D."/>
            <person name="De Maayer P."/>
        </authorList>
    </citation>
    <scope>NUCLEOTIDE SEQUENCE [LARGE SCALE GENOMIC DNA]</scope>
    <source>
        <strain evidence="2 3">DSM 18751</strain>
    </source>
</reference>
<dbReference type="RefSeq" id="WP_023633400.1">
    <property type="nucleotide sequence ID" value="NZ_NDYL01000002.1"/>
</dbReference>
<evidence type="ECO:0000259" key="1">
    <source>
        <dbReference type="PROSITE" id="PS51186"/>
    </source>
</evidence>
<keyword evidence="3" id="KW-1185">Reference proteome</keyword>
<dbReference type="Gene3D" id="3.40.630.30">
    <property type="match status" value="1"/>
</dbReference>
<name>A0A226QKL2_9BACL</name>
<evidence type="ECO:0000313" key="3">
    <source>
        <dbReference type="Proteomes" id="UP000198394"/>
    </source>
</evidence>
<proteinExistence type="predicted"/>
<protein>
    <submittedName>
        <fullName evidence="2">N-acetyltransferase</fullName>
    </submittedName>
</protein>
<organism evidence="2 3">
    <name type="scientific">Parageobacillus galactosidasius</name>
    <dbReference type="NCBI Taxonomy" id="883812"/>
    <lineage>
        <taxon>Bacteria</taxon>
        <taxon>Bacillati</taxon>
        <taxon>Bacillota</taxon>
        <taxon>Bacilli</taxon>
        <taxon>Bacillales</taxon>
        <taxon>Anoxybacillaceae</taxon>
        <taxon>Parageobacillus</taxon>
    </lineage>
</organism>
<dbReference type="SUPFAM" id="SSF55729">
    <property type="entry name" value="Acyl-CoA N-acyltransferases (Nat)"/>
    <property type="match status" value="1"/>
</dbReference>
<gene>
    <name evidence="2" type="ORF">B9L23_18455</name>
</gene>
<feature type="domain" description="N-acetyltransferase" evidence="1">
    <location>
        <begin position="32"/>
        <end position="184"/>
    </location>
</feature>
<dbReference type="PANTHER" id="PTHR43415">
    <property type="entry name" value="SPERMIDINE N(1)-ACETYLTRANSFERASE"/>
    <property type="match status" value="1"/>
</dbReference>
<dbReference type="PROSITE" id="PS51186">
    <property type="entry name" value="GNAT"/>
    <property type="match status" value="1"/>
</dbReference>
<dbReference type="PANTHER" id="PTHR43415:SF3">
    <property type="entry name" value="GNAT-FAMILY ACETYLTRANSFERASE"/>
    <property type="match status" value="1"/>
</dbReference>
<dbReference type="InterPro" id="IPR000182">
    <property type="entry name" value="GNAT_dom"/>
</dbReference>
<evidence type="ECO:0000313" key="2">
    <source>
        <dbReference type="EMBL" id="OXB93093.1"/>
    </source>
</evidence>
<sequence length="184" mass="21049">MGEIQTKQFMTKSGKKFVVRTALPRDADKVVTFIKTVICEAPYLLTTEAEFKVTSEQQKQLLQQMLDDNGKLAILAEYDGEIIGFLDFHNGHRQRIKHQGSFGMSVKKDFRNQGVGKALLTVLLDWAKENPLIEKVCLEVFANNTSALRLYRNFGFVEEGLKTKAIKIDEQTYYDLILMAYFVN</sequence>
<dbReference type="GO" id="GO:0016747">
    <property type="term" value="F:acyltransferase activity, transferring groups other than amino-acyl groups"/>
    <property type="evidence" value="ECO:0007669"/>
    <property type="project" value="InterPro"/>
</dbReference>
<dbReference type="AlphaFoldDB" id="A0A226QKL2"/>
<dbReference type="Pfam" id="PF00583">
    <property type="entry name" value="Acetyltransf_1"/>
    <property type="match status" value="1"/>
</dbReference>
<keyword evidence="2" id="KW-0808">Transferase</keyword>
<accession>A0A226QKL2</accession>
<comment type="caution">
    <text evidence="2">The sequence shown here is derived from an EMBL/GenBank/DDBJ whole genome shotgun (WGS) entry which is preliminary data.</text>
</comment>
<dbReference type="CDD" id="cd04301">
    <property type="entry name" value="NAT_SF"/>
    <property type="match status" value="1"/>
</dbReference>
<dbReference type="InterPro" id="IPR016181">
    <property type="entry name" value="Acyl_CoA_acyltransferase"/>
</dbReference>
<dbReference type="EMBL" id="NDYL01000002">
    <property type="protein sequence ID" value="OXB93093.1"/>
    <property type="molecule type" value="Genomic_DNA"/>
</dbReference>